<accession>Q2SC84</accession>
<dbReference type="EMBL" id="CP000155">
    <property type="protein sequence ID" value="ABC31740.1"/>
    <property type="molecule type" value="Genomic_DNA"/>
</dbReference>
<organism evidence="2 3">
    <name type="scientific">Hahella chejuensis (strain KCTC 2396)</name>
    <dbReference type="NCBI Taxonomy" id="349521"/>
    <lineage>
        <taxon>Bacteria</taxon>
        <taxon>Pseudomonadati</taxon>
        <taxon>Pseudomonadota</taxon>
        <taxon>Gammaproteobacteria</taxon>
        <taxon>Oceanospirillales</taxon>
        <taxon>Hahellaceae</taxon>
        <taxon>Hahella</taxon>
    </lineage>
</organism>
<keyword evidence="3" id="KW-1185">Reference proteome</keyword>
<dbReference type="Proteomes" id="UP000000238">
    <property type="component" value="Chromosome"/>
</dbReference>
<feature type="transmembrane region" description="Helical" evidence="1">
    <location>
        <begin position="77"/>
        <end position="97"/>
    </location>
</feature>
<reference evidence="2 3" key="1">
    <citation type="journal article" date="2005" name="Nucleic Acids Res.">
        <title>Genomic blueprint of Hahella chejuensis, a marine microbe producing an algicidal agent.</title>
        <authorList>
            <person name="Jeong H."/>
            <person name="Yim J.H."/>
            <person name="Lee C."/>
            <person name="Choi S.-H."/>
            <person name="Park Y.K."/>
            <person name="Yoon S.H."/>
            <person name="Hur C.-G."/>
            <person name="Kang H.-Y."/>
            <person name="Kim D."/>
            <person name="Lee H.H."/>
            <person name="Park K.H."/>
            <person name="Park S.-H."/>
            <person name="Park H.-S."/>
            <person name="Lee H.K."/>
            <person name="Oh T.K."/>
            <person name="Kim J.F."/>
        </authorList>
    </citation>
    <scope>NUCLEOTIDE SEQUENCE [LARGE SCALE GENOMIC DNA]</scope>
    <source>
        <strain evidence="2 3">KCTC 2396</strain>
    </source>
</reference>
<feature type="transmembrane region" description="Helical" evidence="1">
    <location>
        <begin position="103"/>
        <end position="121"/>
    </location>
</feature>
<evidence type="ECO:0000256" key="1">
    <source>
        <dbReference type="SAM" id="Phobius"/>
    </source>
</evidence>
<dbReference type="HOGENOM" id="CLU_1862370_0_0_6"/>
<keyword evidence="1" id="KW-1133">Transmembrane helix</keyword>
<keyword evidence="1" id="KW-0812">Transmembrane</keyword>
<gene>
    <name evidence="2" type="ordered locus">HCH_05057</name>
</gene>
<dbReference type="KEGG" id="hch:HCH_05057"/>
<sequence length="137" mass="14729">MTQVKNRQLLAKTLYVNAGLSLLLAIDLILFPSWFAAKVGGLATEIYIGLGIALAMWAVDVFLVARSSAWQDKFSKWIVYLDWAWVLASALVVALFGGRFSEIGLFLIVAIALAVSVLALLEQSAIGKNETVGSVGV</sequence>
<proteinExistence type="predicted"/>
<dbReference type="AlphaFoldDB" id="Q2SC84"/>
<name>Q2SC84_HAHCH</name>
<dbReference type="RefSeq" id="WP_011398805.1">
    <property type="nucleotide sequence ID" value="NC_007645.1"/>
</dbReference>
<keyword evidence="1" id="KW-0472">Membrane</keyword>
<feature type="transmembrane region" description="Helical" evidence="1">
    <location>
        <begin position="46"/>
        <end position="65"/>
    </location>
</feature>
<evidence type="ECO:0000313" key="2">
    <source>
        <dbReference type="EMBL" id="ABC31740.1"/>
    </source>
</evidence>
<feature type="transmembrane region" description="Helical" evidence="1">
    <location>
        <begin position="14"/>
        <end position="34"/>
    </location>
</feature>
<protein>
    <submittedName>
        <fullName evidence="2">Uncharacterized protein</fullName>
    </submittedName>
</protein>
<evidence type="ECO:0000313" key="3">
    <source>
        <dbReference type="Proteomes" id="UP000000238"/>
    </source>
</evidence>
<dbReference type="OrthoDB" id="6367356at2"/>